<evidence type="ECO:0000313" key="2">
    <source>
        <dbReference type="EMBL" id="KAK7439516.1"/>
    </source>
</evidence>
<proteinExistence type="predicted"/>
<feature type="compositionally biased region" description="Low complexity" evidence="1">
    <location>
        <begin position="336"/>
        <end position="351"/>
    </location>
</feature>
<protein>
    <submittedName>
        <fullName evidence="2">Uncharacterized protein</fullName>
    </submittedName>
</protein>
<sequence>MSFTQASATSFARALSPIAQSFATVGLSDDDQSKAAAEARRRAPYQGAESLDQLAVLLPVEYRDTLVPAFREIHSLATKKQRAADQVQHWEAAKAKGVIPKEFAWKAPPVQFSSAFVSSQQAASEIAKINEVVESSKRSLLDAAIAAKKQEVSHISGNLAPQELYNRLLAEVNKVYLVLAERKEPRVVHSVSSASTSAAVAMEVDSGSFGGERMIWETPASVTRQHADLCLDIVFLAFRVMGFVERDHARSKLLTIKKKEKADETKESVASQSKDISSLVRAEVKKALSNNPPPKKVPKPSGILKKVSKQRRQQADKKKQSGPSGKKSVPAVKSGAGKAPSKPSNPPASSSSKKDKGKKRA</sequence>
<evidence type="ECO:0000313" key="3">
    <source>
        <dbReference type="Proteomes" id="UP001498398"/>
    </source>
</evidence>
<accession>A0ABR1IUR6</accession>
<dbReference type="Proteomes" id="UP001498398">
    <property type="component" value="Unassembled WGS sequence"/>
</dbReference>
<dbReference type="EMBL" id="JBANRG010000072">
    <property type="protein sequence ID" value="KAK7439516.1"/>
    <property type="molecule type" value="Genomic_DNA"/>
</dbReference>
<comment type="caution">
    <text evidence="2">The sequence shown here is derived from an EMBL/GenBank/DDBJ whole genome shotgun (WGS) entry which is preliminary data.</text>
</comment>
<evidence type="ECO:0000256" key="1">
    <source>
        <dbReference type="SAM" id="MobiDB-lite"/>
    </source>
</evidence>
<reference evidence="2 3" key="1">
    <citation type="submission" date="2024-01" db="EMBL/GenBank/DDBJ databases">
        <title>A draft genome for the cacao thread blight pathogen Marasmiellus scandens.</title>
        <authorList>
            <person name="Baruah I.K."/>
            <person name="Leung J."/>
            <person name="Bukari Y."/>
            <person name="Amoako-Attah I."/>
            <person name="Meinhardt L.W."/>
            <person name="Bailey B.A."/>
            <person name="Cohen S.P."/>
        </authorList>
    </citation>
    <scope>NUCLEOTIDE SEQUENCE [LARGE SCALE GENOMIC DNA]</scope>
    <source>
        <strain evidence="2 3">GH-19</strain>
    </source>
</reference>
<keyword evidence="3" id="KW-1185">Reference proteome</keyword>
<name>A0ABR1IUR6_9AGAR</name>
<organism evidence="2 3">
    <name type="scientific">Marasmiellus scandens</name>
    <dbReference type="NCBI Taxonomy" id="2682957"/>
    <lineage>
        <taxon>Eukaryota</taxon>
        <taxon>Fungi</taxon>
        <taxon>Dikarya</taxon>
        <taxon>Basidiomycota</taxon>
        <taxon>Agaricomycotina</taxon>
        <taxon>Agaricomycetes</taxon>
        <taxon>Agaricomycetidae</taxon>
        <taxon>Agaricales</taxon>
        <taxon>Marasmiineae</taxon>
        <taxon>Omphalotaceae</taxon>
        <taxon>Marasmiellus</taxon>
    </lineage>
</organism>
<gene>
    <name evidence="2" type="ORF">VKT23_017445</name>
</gene>
<feature type="region of interest" description="Disordered" evidence="1">
    <location>
        <begin position="286"/>
        <end position="361"/>
    </location>
</feature>